<dbReference type="GeneID" id="18827971"/>
<reference evidence="3" key="1">
    <citation type="journal article" date="2012" name="Proc. Natl. Acad. Sci. U.S.A.">
        <title>Genome sequence of the button mushroom Agaricus bisporus reveals mechanisms governing adaptation to a humic-rich ecological niche.</title>
        <authorList>
            <person name="Morin E."/>
            <person name="Kohler A."/>
            <person name="Baker A.R."/>
            <person name="Foulongne-Oriol M."/>
            <person name="Lombard V."/>
            <person name="Nagy L.G."/>
            <person name="Ohm R.A."/>
            <person name="Patyshakuliyeva A."/>
            <person name="Brun A."/>
            <person name="Aerts A.L."/>
            <person name="Bailey A.M."/>
            <person name="Billette C."/>
            <person name="Coutinho P.M."/>
            <person name="Deakin G."/>
            <person name="Doddapaneni H."/>
            <person name="Floudas D."/>
            <person name="Grimwood J."/>
            <person name="Hilden K."/>
            <person name="Kuees U."/>
            <person name="LaButti K.M."/>
            <person name="Lapidus A."/>
            <person name="Lindquist E.A."/>
            <person name="Lucas S.M."/>
            <person name="Murat C."/>
            <person name="Riley R.W."/>
            <person name="Salamov A.A."/>
            <person name="Schmutz J."/>
            <person name="Subramanian V."/>
            <person name="Woesten H.A.B."/>
            <person name="Xu J."/>
            <person name="Eastwood D.C."/>
            <person name="Foster G.D."/>
            <person name="Sonnenberg A.S."/>
            <person name="Cullen D."/>
            <person name="de Vries R.P."/>
            <person name="Lundell T."/>
            <person name="Hibbett D.S."/>
            <person name="Henrissat B."/>
            <person name="Burton K.S."/>
            <person name="Kerrigan R.W."/>
            <person name="Challen M.P."/>
            <person name="Grigoriev I.V."/>
            <person name="Martin F."/>
        </authorList>
    </citation>
    <scope>NUCLEOTIDE SEQUENCE [LARGE SCALE GENOMIC DNA]</scope>
    <source>
        <strain evidence="3">JB137-S8 / ATCC MYA-4627 / FGSC 10392</strain>
    </source>
</reference>
<feature type="region of interest" description="Disordered" evidence="1">
    <location>
        <begin position="165"/>
        <end position="235"/>
    </location>
</feature>
<feature type="compositionally biased region" description="Pro residues" evidence="1">
    <location>
        <begin position="169"/>
        <end position="180"/>
    </location>
</feature>
<dbReference type="RefSeq" id="XP_007335192.1">
    <property type="nucleotide sequence ID" value="XM_007335130.1"/>
</dbReference>
<proteinExistence type="predicted"/>
<protein>
    <submittedName>
        <fullName evidence="2">Uncharacterized protein</fullName>
    </submittedName>
</protein>
<dbReference type="Proteomes" id="UP000008493">
    <property type="component" value="Unassembled WGS sequence"/>
</dbReference>
<evidence type="ECO:0000313" key="2">
    <source>
        <dbReference type="EMBL" id="EKM74169.1"/>
    </source>
</evidence>
<accession>K5VIL8</accession>
<evidence type="ECO:0000313" key="3">
    <source>
        <dbReference type="Proteomes" id="UP000008493"/>
    </source>
</evidence>
<sequence length="335" mass="35530">MPRKANKPSTPAPAPHPYRPLSQALSAHQHPSSCPIWTRPLPHPGHVMTGGSMSTNQFEENVNKSKEIVGEIVDEEIRSSSPDLPSKPWTFSDDQVKGFRENLNGILNSMARVTPRMATNLGGITKELALFVSRIINSEWADVNVGKMSITSAIRDAASSAVSYQAQAPPAPAPPFPIPPAKNVTFAPTPIPSQSSESTPMDVDPSPPRIPAAAKGKGKAPPPPPTPQHPVTTSPVAASPIKISVVPKPLVQPSKTGQKGKPVTSYMPYKLSVVTKPTAINETLAGVTPRMPESGSSQQVMGKDASRSNAPSAVTAQAVLRLEYALAMNYSSLWA</sequence>
<feature type="region of interest" description="Disordered" evidence="1">
    <location>
        <begin position="287"/>
        <end position="308"/>
    </location>
</feature>
<feature type="region of interest" description="Disordered" evidence="1">
    <location>
        <begin position="1"/>
        <end position="55"/>
    </location>
</feature>
<dbReference type="EMBL" id="JH971603">
    <property type="protein sequence ID" value="EKM74169.1"/>
    <property type="molecule type" value="Genomic_DNA"/>
</dbReference>
<name>K5VIL8_AGABU</name>
<keyword evidence="3" id="KW-1185">Reference proteome</keyword>
<feature type="compositionally biased region" description="Polar residues" evidence="1">
    <location>
        <begin position="23"/>
        <end position="32"/>
    </location>
</feature>
<dbReference type="HOGENOM" id="CLU_012912_0_0_1"/>
<organism evidence="2 3">
    <name type="scientific">Agaricus bisporus var. burnettii (strain JB137-S8 / ATCC MYA-4627 / FGSC 10392)</name>
    <name type="common">White button mushroom</name>
    <dbReference type="NCBI Taxonomy" id="597362"/>
    <lineage>
        <taxon>Eukaryota</taxon>
        <taxon>Fungi</taxon>
        <taxon>Dikarya</taxon>
        <taxon>Basidiomycota</taxon>
        <taxon>Agaricomycotina</taxon>
        <taxon>Agaricomycetes</taxon>
        <taxon>Agaricomycetidae</taxon>
        <taxon>Agaricales</taxon>
        <taxon>Agaricineae</taxon>
        <taxon>Agaricaceae</taxon>
        <taxon>Agaricus</taxon>
    </lineage>
</organism>
<dbReference type="AlphaFoldDB" id="K5VIL8"/>
<dbReference type="KEGG" id="abp:AGABI1DRAFT133555"/>
<evidence type="ECO:0000256" key="1">
    <source>
        <dbReference type="SAM" id="MobiDB-lite"/>
    </source>
</evidence>
<gene>
    <name evidence="2" type="ORF">AGABI1DRAFT_133555</name>
</gene>
<dbReference type="InParanoid" id="K5VIL8"/>